<reference evidence="2 3" key="1">
    <citation type="journal article" date="2015" name="Genome Announc.">
        <title>Expanding the biotechnology potential of lactobacilli through comparative genomics of 213 strains and associated genera.</title>
        <authorList>
            <person name="Sun Z."/>
            <person name="Harris H.M."/>
            <person name="McCann A."/>
            <person name="Guo C."/>
            <person name="Argimon S."/>
            <person name="Zhang W."/>
            <person name="Yang X."/>
            <person name="Jeffery I.B."/>
            <person name="Cooney J.C."/>
            <person name="Kagawa T.F."/>
            <person name="Liu W."/>
            <person name="Song Y."/>
            <person name="Salvetti E."/>
            <person name="Wrobel A."/>
            <person name="Rasinkangas P."/>
            <person name="Parkhill J."/>
            <person name="Rea M.C."/>
            <person name="O'Sullivan O."/>
            <person name="Ritari J."/>
            <person name="Douillard F.P."/>
            <person name="Paul Ross R."/>
            <person name="Yang R."/>
            <person name="Briner A.E."/>
            <person name="Felis G.E."/>
            <person name="de Vos W.M."/>
            <person name="Barrangou R."/>
            <person name="Klaenhammer T.R."/>
            <person name="Caufield P.W."/>
            <person name="Cui Y."/>
            <person name="Zhang H."/>
            <person name="O'Toole P.W."/>
        </authorList>
    </citation>
    <scope>NUCLEOTIDE SEQUENCE [LARGE SCALE GENOMIC DNA]</scope>
    <source>
        <strain evidence="2 3">DSM 20001</strain>
    </source>
</reference>
<dbReference type="AlphaFoldDB" id="A0A0R1F2M3"/>
<comment type="caution">
    <text evidence="2">The sequence shown here is derived from an EMBL/GenBank/DDBJ whole genome shotgun (WGS) entry which is preliminary data.</text>
</comment>
<dbReference type="Pfam" id="PF07274">
    <property type="entry name" value="DUF1440"/>
    <property type="match status" value="1"/>
</dbReference>
<keyword evidence="1" id="KW-0472">Membrane</keyword>
<protein>
    <submittedName>
        <fullName evidence="2">Periplasmic secreted protein</fullName>
    </submittedName>
</protein>
<name>A0A0R1F2M3_9LACO</name>
<feature type="transmembrane region" description="Helical" evidence="1">
    <location>
        <begin position="74"/>
        <end position="94"/>
    </location>
</feature>
<accession>A0A0R1F2M3</accession>
<dbReference type="RefSeq" id="WP_010011808.1">
    <property type="nucleotide sequence ID" value="NZ_AZCN01000036.1"/>
</dbReference>
<dbReference type="InterPro" id="IPR009898">
    <property type="entry name" value="DUF1440"/>
</dbReference>
<gene>
    <name evidence="2" type="ORF">FD22_GL001374</name>
</gene>
<dbReference type="PATRIC" id="fig|913848.6.peg.1412"/>
<dbReference type="eggNOG" id="COG3477">
    <property type="taxonomic scope" value="Bacteria"/>
</dbReference>
<dbReference type="GeneID" id="65918241"/>
<evidence type="ECO:0000313" key="3">
    <source>
        <dbReference type="Proteomes" id="UP000051181"/>
    </source>
</evidence>
<organism evidence="2 3">
    <name type="scientific">Loigolactobacillus coryniformis subsp. coryniformis KCTC 3167 = DSM 20001</name>
    <dbReference type="NCBI Taxonomy" id="913848"/>
    <lineage>
        <taxon>Bacteria</taxon>
        <taxon>Bacillati</taxon>
        <taxon>Bacillota</taxon>
        <taxon>Bacilli</taxon>
        <taxon>Lactobacillales</taxon>
        <taxon>Lactobacillaceae</taxon>
        <taxon>Loigolactobacillus</taxon>
    </lineage>
</organism>
<dbReference type="Proteomes" id="UP000051181">
    <property type="component" value="Unassembled WGS sequence"/>
</dbReference>
<evidence type="ECO:0000256" key="1">
    <source>
        <dbReference type="SAM" id="Phobius"/>
    </source>
</evidence>
<sequence length="170" mass="18523">MKMTKKVALSTLVAAGATAGLVSGLVKLGWEALLPPRTPERDATNPPQTFLQQHGLSYAQTHKTYRYNGHDVPWVSLMLHFGFSSGIGALYSVTGHYLPFTKLGNGAAYGLATWAGAHLLAMPALGIVPTAKDQPMPEHVSEAAGHMVWNWVNQLTIDQLLIRWGQHEQK</sequence>
<feature type="transmembrane region" description="Helical" evidence="1">
    <location>
        <begin position="106"/>
        <end position="128"/>
    </location>
</feature>
<keyword evidence="1" id="KW-1133">Transmembrane helix</keyword>
<proteinExistence type="predicted"/>
<keyword evidence="1" id="KW-0812">Transmembrane</keyword>
<evidence type="ECO:0000313" key="2">
    <source>
        <dbReference type="EMBL" id="KRK16152.1"/>
    </source>
</evidence>
<dbReference type="EMBL" id="AZCN01000036">
    <property type="protein sequence ID" value="KRK16152.1"/>
    <property type="molecule type" value="Genomic_DNA"/>
</dbReference>